<dbReference type="Proteomes" id="UP000242188">
    <property type="component" value="Unassembled WGS sequence"/>
</dbReference>
<name>A0A210QCD9_MIZYE</name>
<protein>
    <submittedName>
        <fullName evidence="1">Uncharacterized protein</fullName>
    </submittedName>
</protein>
<sequence length="61" mass="6877">MAVHFLELSAAQAKCLLSISLFGAYGSCENSLDAMLFMIRVWVKTISCKMGNMQMHYDKEL</sequence>
<proteinExistence type="predicted"/>
<organism evidence="1 2">
    <name type="scientific">Mizuhopecten yessoensis</name>
    <name type="common">Japanese scallop</name>
    <name type="synonym">Patinopecten yessoensis</name>
    <dbReference type="NCBI Taxonomy" id="6573"/>
    <lineage>
        <taxon>Eukaryota</taxon>
        <taxon>Metazoa</taxon>
        <taxon>Spiralia</taxon>
        <taxon>Lophotrochozoa</taxon>
        <taxon>Mollusca</taxon>
        <taxon>Bivalvia</taxon>
        <taxon>Autobranchia</taxon>
        <taxon>Pteriomorphia</taxon>
        <taxon>Pectinida</taxon>
        <taxon>Pectinoidea</taxon>
        <taxon>Pectinidae</taxon>
        <taxon>Mizuhopecten</taxon>
    </lineage>
</organism>
<evidence type="ECO:0000313" key="1">
    <source>
        <dbReference type="EMBL" id="OWF46402.1"/>
    </source>
</evidence>
<reference evidence="1 2" key="1">
    <citation type="journal article" date="2017" name="Nat. Ecol. Evol.">
        <title>Scallop genome provides insights into evolution of bilaterian karyotype and development.</title>
        <authorList>
            <person name="Wang S."/>
            <person name="Zhang J."/>
            <person name="Jiao W."/>
            <person name="Li J."/>
            <person name="Xun X."/>
            <person name="Sun Y."/>
            <person name="Guo X."/>
            <person name="Huan P."/>
            <person name="Dong B."/>
            <person name="Zhang L."/>
            <person name="Hu X."/>
            <person name="Sun X."/>
            <person name="Wang J."/>
            <person name="Zhao C."/>
            <person name="Wang Y."/>
            <person name="Wang D."/>
            <person name="Huang X."/>
            <person name="Wang R."/>
            <person name="Lv J."/>
            <person name="Li Y."/>
            <person name="Zhang Z."/>
            <person name="Liu B."/>
            <person name="Lu W."/>
            <person name="Hui Y."/>
            <person name="Liang J."/>
            <person name="Zhou Z."/>
            <person name="Hou R."/>
            <person name="Li X."/>
            <person name="Liu Y."/>
            <person name="Li H."/>
            <person name="Ning X."/>
            <person name="Lin Y."/>
            <person name="Zhao L."/>
            <person name="Xing Q."/>
            <person name="Dou J."/>
            <person name="Li Y."/>
            <person name="Mao J."/>
            <person name="Guo H."/>
            <person name="Dou H."/>
            <person name="Li T."/>
            <person name="Mu C."/>
            <person name="Jiang W."/>
            <person name="Fu Q."/>
            <person name="Fu X."/>
            <person name="Miao Y."/>
            <person name="Liu J."/>
            <person name="Yu Q."/>
            <person name="Li R."/>
            <person name="Liao H."/>
            <person name="Li X."/>
            <person name="Kong Y."/>
            <person name="Jiang Z."/>
            <person name="Chourrout D."/>
            <person name="Li R."/>
            <person name="Bao Z."/>
        </authorList>
    </citation>
    <scope>NUCLEOTIDE SEQUENCE [LARGE SCALE GENOMIC DNA]</scope>
    <source>
        <strain evidence="1 2">PY_sf001</strain>
    </source>
</reference>
<dbReference type="EMBL" id="NEDP02004188">
    <property type="protein sequence ID" value="OWF46402.1"/>
    <property type="molecule type" value="Genomic_DNA"/>
</dbReference>
<evidence type="ECO:0000313" key="2">
    <source>
        <dbReference type="Proteomes" id="UP000242188"/>
    </source>
</evidence>
<accession>A0A210QCD9</accession>
<dbReference type="AlphaFoldDB" id="A0A210QCD9"/>
<gene>
    <name evidence="1" type="ORF">KP79_PYT23981</name>
</gene>
<keyword evidence="2" id="KW-1185">Reference proteome</keyword>
<comment type="caution">
    <text evidence="1">The sequence shown here is derived from an EMBL/GenBank/DDBJ whole genome shotgun (WGS) entry which is preliminary data.</text>
</comment>